<evidence type="ECO:0000256" key="1">
    <source>
        <dbReference type="SAM" id="MobiDB-lite"/>
    </source>
</evidence>
<gene>
    <name evidence="3" type="ORF">HPB51_011131</name>
</gene>
<reference evidence="3" key="1">
    <citation type="journal article" date="2020" name="Cell">
        <title>Large-Scale Comparative Analyses of Tick Genomes Elucidate Their Genetic Diversity and Vector Capacities.</title>
        <authorList>
            <consortium name="Tick Genome and Microbiome Consortium (TIGMIC)"/>
            <person name="Jia N."/>
            <person name="Wang J."/>
            <person name="Shi W."/>
            <person name="Du L."/>
            <person name="Sun Y."/>
            <person name="Zhan W."/>
            <person name="Jiang J.F."/>
            <person name="Wang Q."/>
            <person name="Zhang B."/>
            <person name="Ji P."/>
            <person name="Bell-Sakyi L."/>
            <person name="Cui X.M."/>
            <person name="Yuan T.T."/>
            <person name="Jiang B.G."/>
            <person name="Yang W.F."/>
            <person name="Lam T.T."/>
            <person name="Chang Q.C."/>
            <person name="Ding S.J."/>
            <person name="Wang X.J."/>
            <person name="Zhu J.G."/>
            <person name="Ruan X.D."/>
            <person name="Zhao L."/>
            <person name="Wei J.T."/>
            <person name="Ye R.Z."/>
            <person name="Que T.C."/>
            <person name="Du C.H."/>
            <person name="Zhou Y.H."/>
            <person name="Cheng J.X."/>
            <person name="Dai P.F."/>
            <person name="Guo W.B."/>
            <person name="Han X.H."/>
            <person name="Huang E.J."/>
            <person name="Li L.F."/>
            <person name="Wei W."/>
            <person name="Gao Y.C."/>
            <person name="Liu J.Z."/>
            <person name="Shao H.Z."/>
            <person name="Wang X."/>
            <person name="Wang C.C."/>
            <person name="Yang T.C."/>
            <person name="Huo Q.B."/>
            <person name="Li W."/>
            <person name="Chen H.Y."/>
            <person name="Chen S.E."/>
            <person name="Zhou L.G."/>
            <person name="Ni X.B."/>
            <person name="Tian J.H."/>
            <person name="Sheng Y."/>
            <person name="Liu T."/>
            <person name="Pan Y.S."/>
            <person name="Xia L.Y."/>
            <person name="Li J."/>
            <person name="Zhao F."/>
            <person name="Cao W.C."/>
        </authorList>
    </citation>
    <scope>NUCLEOTIDE SEQUENCE</scope>
    <source>
        <strain evidence="3">Rmic-2018</strain>
    </source>
</reference>
<comment type="caution">
    <text evidence="3">The sequence shown here is derived from an EMBL/GenBank/DDBJ whole genome shotgun (WGS) entry which is preliminary data.</text>
</comment>
<name>A0A9J6E161_RHIMP</name>
<sequence length="251" mass="27628">MSDARKKARKKLPDRVSGGATFQPSDPRTGSLAGREETGCPQIGCRESCSEKRRNGSGAWLLLLTPQTGCQEGDECWHGNEAALWVPLCESLGTTVEHVMGVGASSPDPPQVPSDMGRKKRAPLLTLRKRLARRRWRASKGFDHAQVFNDFLNSAGWTVREVAALVHDYEATGALRELTAHADAARPPARSCRADLGRLLESRLCTDVTLAYRGTAFPAHRALLSARCPFFRDLLSEGARQQMVWMLVHPL</sequence>
<evidence type="ECO:0000313" key="3">
    <source>
        <dbReference type="EMBL" id="KAH8027901.1"/>
    </source>
</evidence>
<dbReference type="VEuPathDB" id="VectorBase:LOC119166911"/>
<dbReference type="PROSITE" id="PS50097">
    <property type="entry name" value="BTB"/>
    <property type="match status" value="1"/>
</dbReference>
<evidence type="ECO:0000313" key="4">
    <source>
        <dbReference type="Proteomes" id="UP000821866"/>
    </source>
</evidence>
<dbReference type="Pfam" id="PF00651">
    <property type="entry name" value="BTB"/>
    <property type="match status" value="1"/>
</dbReference>
<dbReference type="InterPro" id="IPR011333">
    <property type="entry name" value="SKP1/BTB/POZ_sf"/>
</dbReference>
<dbReference type="AlphaFoldDB" id="A0A9J6E161"/>
<feature type="domain" description="BTB" evidence="2">
    <location>
        <begin position="206"/>
        <end position="251"/>
    </location>
</feature>
<dbReference type="SUPFAM" id="SSF54695">
    <property type="entry name" value="POZ domain"/>
    <property type="match status" value="1"/>
</dbReference>
<dbReference type="PANTHER" id="PTHR16064">
    <property type="entry name" value="BTB POZ DOMAIN CONTAINING 7"/>
    <property type="match status" value="1"/>
</dbReference>
<evidence type="ECO:0000259" key="2">
    <source>
        <dbReference type="PROSITE" id="PS50097"/>
    </source>
</evidence>
<feature type="compositionally biased region" description="Basic residues" evidence="1">
    <location>
        <begin position="1"/>
        <end position="12"/>
    </location>
</feature>
<proteinExistence type="predicted"/>
<dbReference type="Proteomes" id="UP000821866">
    <property type="component" value="Chromosome 4"/>
</dbReference>
<accession>A0A9J6E161</accession>
<dbReference type="InterPro" id="IPR000210">
    <property type="entry name" value="BTB/POZ_dom"/>
</dbReference>
<reference evidence="3" key="2">
    <citation type="submission" date="2021-09" db="EMBL/GenBank/DDBJ databases">
        <authorList>
            <person name="Jia N."/>
            <person name="Wang J."/>
            <person name="Shi W."/>
            <person name="Du L."/>
            <person name="Sun Y."/>
            <person name="Zhan W."/>
            <person name="Jiang J."/>
            <person name="Wang Q."/>
            <person name="Zhang B."/>
            <person name="Ji P."/>
            <person name="Sakyi L.B."/>
            <person name="Cui X."/>
            <person name="Yuan T."/>
            <person name="Jiang B."/>
            <person name="Yang W."/>
            <person name="Lam T.T.-Y."/>
            <person name="Chang Q."/>
            <person name="Ding S."/>
            <person name="Wang X."/>
            <person name="Zhu J."/>
            <person name="Ruan X."/>
            <person name="Zhao L."/>
            <person name="Wei J."/>
            <person name="Que T."/>
            <person name="Du C."/>
            <person name="Cheng J."/>
            <person name="Dai P."/>
            <person name="Han X."/>
            <person name="Huang E."/>
            <person name="Gao Y."/>
            <person name="Liu J."/>
            <person name="Shao H."/>
            <person name="Ye R."/>
            <person name="Li L."/>
            <person name="Wei W."/>
            <person name="Wang X."/>
            <person name="Wang C."/>
            <person name="Huo Q."/>
            <person name="Li W."/>
            <person name="Guo W."/>
            <person name="Chen H."/>
            <person name="Chen S."/>
            <person name="Zhou L."/>
            <person name="Zhou L."/>
            <person name="Ni X."/>
            <person name="Tian J."/>
            <person name="Zhou Y."/>
            <person name="Sheng Y."/>
            <person name="Liu T."/>
            <person name="Pan Y."/>
            <person name="Xia L."/>
            <person name="Li J."/>
            <person name="Zhao F."/>
            <person name="Cao W."/>
        </authorList>
    </citation>
    <scope>NUCLEOTIDE SEQUENCE</scope>
    <source>
        <strain evidence="3">Rmic-2018</strain>
        <tissue evidence="3">Larvae</tissue>
    </source>
</reference>
<organism evidence="3 4">
    <name type="scientific">Rhipicephalus microplus</name>
    <name type="common">Cattle tick</name>
    <name type="synonym">Boophilus microplus</name>
    <dbReference type="NCBI Taxonomy" id="6941"/>
    <lineage>
        <taxon>Eukaryota</taxon>
        <taxon>Metazoa</taxon>
        <taxon>Ecdysozoa</taxon>
        <taxon>Arthropoda</taxon>
        <taxon>Chelicerata</taxon>
        <taxon>Arachnida</taxon>
        <taxon>Acari</taxon>
        <taxon>Parasitiformes</taxon>
        <taxon>Ixodida</taxon>
        <taxon>Ixodoidea</taxon>
        <taxon>Ixodidae</taxon>
        <taxon>Rhipicephalinae</taxon>
        <taxon>Rhipicephalus</taxon>
        <taxon>Boophilus</taxon>
    </lineage>
</organism>
<dbReference type="EMBL" id="JABSTU010000006">
    <property type="protein sequence ID" value="KAH8027901.1"/>
    <property type="molecule type" value="Genomic_DNA"/>
</dbReference>
<dbReference type="PANTHER" id="PTHR16064:SF3">
    <property type="entry name" value="BTB_POZ DOMAIN-CONTAINING PROTEIN 7"/>
    <property type="match status" value="1"/>
</dbReference>
<feature type="region of interest" description="Disordered" evidence="1">
    <location>
        <begin position="1"/>
        <end position="38"/>
    </location>
</feature>
<keyword evidence="4" id="KW-1185">Reference proteome</keyword>
<dbReference type="InterPro" id="IPR042345">
    <property type="entry name" value="Btbd7"/>
</dbReference>
<protein>
    <recommendedName>
        <fullName evidence="2">BTB domain-containing protein</fullName>
    </recommendedName>
</protein>
<dbReference type="GO" id="GO:0061138">
    <property type="term" value="P:morphogenesis of a branching epithelium"/>
    <property type="evidence" value="ECO:0007669"/>
    <property type="project" value="InterPro"/>
</dbReference>
<dbReference type="Gene3D" id="3.30.710.10">
    <property type="entry name" value="Potassium Channel Kv1.1, Chain A"/>
    <property type="match status" value="1"/>
</dbReference>